<dbReference type="Proteomes" id="UP000593567">
    <property type="component" value="Unassembled WGS sequence"/>
</dbReference>
<keyword evidence="1" id="KW-0472">Membrane</keyword>
<keyword evidence="3" id="KW-1185">Reference proteome</keyword>
<evidence type="ECO:0000313" key="2">
    <source>
        <dbReference type="EMBL" id="KAF6040319.1"/>
    </source>
</evidence>
<comment type="caution">
    <text evidence="2">The sequence shown here is derived from an EMBL/GenBank/DDBJ whole genome shotgun (WGS) entry which is preliminary data.</text>
</comment>
<keyword evidence="1" id="KW-1133">Transmembrane helix</keyword>
<dbReference type="AlphaFoldDB" id="A0A7J7KQ47"/>
<protein>
    <submittedName>
        <fullName evidence="2">Uncharacterized protein</fullName>
    </submittedName>
</protein>
<keyword evidence="1" id="KW-0812">Transmembrane</keyword>
<sequence>MISKLADPINTHVSFQALTSGYIQNPCSTIYTTSKALILLDTKLFLHTLEHSSMLYYIILYYGILYPITLYLGRQFLKFVKFNIICFIISA</sequence>
<dbReference type="EMBL" id="VXIV02000161">
    <property type="protein sequence ID" value="KAF6040319.1"/>
    <property type="molecule type" value="Genomic_DNA"/>
</dbReference>
<evidence type="ECO:0000313" key="3">
    <source>
        <dbReference type="Proteomes" id="UP000593567"/>
    </source>
</evidence>
<feature type="transmembrane region" description="Helical" evidence="1">
    <location>
        <begin position="54"/>
        <end position="73"/>
    </location>
</feature>
<accession>A0A7J7KQ47</accession>
<evidence type="ECO:0000256" key="1">
    <source>
        <dbReference type="SAM" id="Phobius"/>
    </source>
</evidence>
<organism evidence="2 3">
    <name type="scientific">Bugula neritina</name>
    <name type="common">Brown bryozoan</name>
    <name type="synonym">Sertularia neritina</name>
    <dbReference type="NCBI Taxonomy" id="10212"/>
    <lineage>
        <taxon>Eukaryota</taxon>
        <taxon>Metazoa</taxon>
        <taxon>Spiralia</taxon>
        <taxon>Lophotrochozoa</taxon>
        <taxon>Bryozoa</taxon>
        <taxon>Gymnolaemata</taxon>
        <taxon>Cheilostomatida</taxon>
        <taxon>Flustrina</taxon>
        <taxon>Buguloidea</taxon>
        <taxon>Bugulidae</taxon>
        <taxon>Bugula</taxon>
    </lineage>
</organism>
<reference evidence="2" key="1">
    <citation type="submission" date="2020-06" db="EMBL/GenBank/DDBJ databases">
        <title>Draft genome of Bugula neritina, a colonial animal packing powerful symbionts and potential medicines.</title>
        <authorList>
            <person name="Rayko M."/>
        </authorList>
    </citation>
    <scope>NUCLEOTIDE SEQUENCE [LARGE SCALE GENOMIC DNA]</scope>
    <source>
        <strain evidence="2">Kwan_BN1</strain>
    </source>
</reference>
<proteinExistence type="predicted"/>
<gene>
    <name evidence="2" type="ORF">EB796_001372</name>
</gene>
<name>A0A7J7KQ47_BUGNE</name>